<reference evidence="2" key="1">
    <citation type="journal article" date="2017" name="Nature">
        <title>The sunflower genome provides insights into oil metabolism, flowering and Asterid evolution.</title>
        <authorList>
            <person name="Badouin H."/>
            <person name="Gouzy J."/>
            <person name="Grassa C.J."/>
            <person name="Murat F."/>
            <person name="Staton S.E."/>
            <person name="Cottret L."/>
            <person name="Lelandais-Briere C."/>
            <person name="Owens G.L."/>
            <person name="Carrere S."/>
            <person name="Mayjonade B."/>
            <person name="Legrand L."/>
            <person name="Gill N."/>
            <person name="Kane N.C."/>
            <person name="Bowers J.E."/>
            <person name="Hubner S."/>
            <person name="Bellec A."/>
            <person name="Berard A."/>
            <person name="Berges H."/>
            <person name="Blanchet N."/>
            <person name="Boniface M.C."/>
            <person name="Brunel D."/>
            <person name="Catrice O."/>
            <person name="Chaidir N."/>
            <person name="Claudel C."/>
            <person name="Donnadieu C."/>
            <person name="Faraut T."/>
            <person name="Fievet G."/>
            <person name="Helmstetter N."/>
            <person name="King M."/>
            <person name="Knapp S.J."/>
            <person name="Lai Z."/>
            <person name="Le Paslier M.C."/>
            <person name="Lippi Y."/>
            <person name="Lorenzon L."/>
            <person name="Mandel J.R."/>
            <person name="Marage G."/>
            <person name="Marchand G."/>
            <person name="Marquand E."/>
            <person name="Bret-Mestries E."/>
            <person name="Morien E."/>
            <person name="Nambeesan S."/>
            <person name="Nguyen T."/>
            <person name="Pegot-Espagnet P."/>
            <person name="Pouilly N."/>
            <person name="Raftis F."/>
            <person name="Sallet E."/>
            <person name="Schiex T."/>
            <person name="Thomas J."/>
            <person name="Vandecasteele C."/>
            <person name="Vares D."/>
            <person name="Vear F."/>
            <person name="Vautrin S."/>
            <person name="Crespi M."/>
            <person name="Mangin B."/>
            <person name="Burke J.M."/>
            <person name="Salse J."/>
            <person name="Munos S."/>
            <person name="Vincourt P."/>
            <person name="Rieseberg L.H."/>
            <person name="Langlade N.B."/>
        </authorList>
    </citation>
    <scope>NUCLEOTIDE SEQUENCE [LARGE SCALE GENOMIC DNA]</scope>
    <source>
        <strain evidence="2">cv. SF193</strain>
    </source>
</reference>
<keyword evidence="2" id="KW-1185">Reference proteome</keyword>
<name>A0A251UQ72_HELAN</name>
<organism evidence="1 2">
    <name type="scientific">Helianthus annuus</name>
    <name type="common">Common sunflower</name>
    <dbReference type="NCBI Taxonomy" id="4232"/>
    <lineage>
        <taxon>Eukaryota</taxon>
        <taxon>Viridiplantae</taxon>
        <taxon>Streptophyta</taxon>
        <taxon>Embryophyta</taxon>
        <taxon>Tracheophyta</taxon>
        <taxon>Spermatophyta</taxon>
        <taxon>Magnoliopsida</taxon>
        <taxon>eudicotyledons</taxon>
        <taxon>Gunneridae</taxon>
        <taxon>Pentapetalae</taxon>
        <taxon>asterids</taxon>
        <taxon>campanulids</taxon>
        <taxon>Asterales</taxon>
        <taxon>Asteraceae</taxon>
        <taxon>Asteroideae</taxon>
        <taxon>Heliantheae alliance</taxon>
        <taxon>Heliantheae</taxon>
        <taxon>Helianthus</taxon>
    </lineage>
</organism>
<dbReference type="EMBL" id="CM007894">
    <property type="protein sequence ID" value="OTG24481.1"/>
    <property type="molecule type" value="Genomic_DNA"/>
</dbReference>
<dbReference type="AlphaFoldDB" id="A0A251UQ72"/>
<accession>A0A251UQ72</accession>
<evidence type="ECO:0000313" key="1">
    <source>
        <dbReference type="EMBL" id="OTG24481.1"/>
    </source>
</evidence>
<dbReference type="InParanoid" id="A0A251UQ72"/>
<proteinExistence type="predicted"/>
<evidence type="ECO:0000313" key="2">
    <source>
        <dbReference type="Proteomes" id="UP000215914"/>
    </source>
</evidence>
<protein>
    <submittedName>
        <fullName evidence="1">Uncharacterized protein</fullName>
    </submittedName>
</protein>
<dbReference type="Proteomes" id="UP000215914">
    <property type="component" value="Chromosome 5"/>
</dbReference>
<sequence>MSASFLSTAIYKSKSNGFLYSVDDSYSFSVFNDFIIVDIQLKIRFNTGSCDKQVIVSFFKLVL</sequence>
<gene>
    <name evidence="1" type="ORF">HannXRQ_Chr05g0137221</name>
</gene>